<dbReference type="SUPFAM" id="SSF48403">
    <property type="entry name" value="Ankyrin repeat"/>
    <property type="match status" value="1"/>
</dbReference>
<feature type="compositionally biased region" description="Basic and acidic residues" evidence="4">
    <location>
        <begin position="166"/>
        <end position="188"/>
    </location>
</feature>
<dbReference type="Proteomes" id="UP000220502">
    <property type="component" value="Unassembled WGS sequence"/>
</dbReference>
<protein>
    <recommendedName>
        <fullName evidence="8">Ankyrin repeat domain-containing protein</fullName>
    </recommendedName>
</protein>
<reference evidence="6 7" key="1">
    <citation type="submission" date="2017-09" db="EMBL/GenBank/DDBJ databases">
        <title>Large-scale bioinformatics analysis of Bacillus genomes uncovers conserved roles of natural products in bacterial physiology.</title>
        <authorList>
            <consortium name="Agbiome Team Llc"/>
            <person name="Bleich R.M."/>
            <person name="Kirk G.J."/>
            <person name="Santa Maria K.C."/>
            <person name="Allen S.E."/>
            <person name="Farag S."/>
            <person name="Shank E.A."/>
            <person name="Bowers A."/>
        </authorList>
    </citation>
    <scope>NUCLEOTIDE SEQUENCE [LARGE SCALE GENOMIC DNA]</scope>
    <source>
        <strain evidence="6 7">AFS007900</strain>
    </source>
</reference>
<evidence type="ECO:0008006" key="8">
    <source>
        <dbReference type="Google" id="ProtNLM"/>
    </source>
</evidence>
<evidence type="ECO:0000313" key="7">
    <source>
        <dbReference type="Proteomes" id="UP000220502"/>
    </source>
</evidence>
<keyword evidence="5" id="KW-0812">Transmembrane</keyword>
<dbReference type="Pfam" id="PF12796">
    <property type="entry name" value="Ank_2"/>
    <property type="match status" value="1"/>
</dbReference>
<sequence length="297" mass="33283">MWKLPSIEVKRNSSIWKRRSIWVLTIIVIIIIASKLGAFGGTPKGMEAEFYNNALKAFNEINYVVEENKPVKNNEGIKWMDKQLNDMDKVPSNFSEEEKELLRGLQLLFNAASGLMLHNERIEVLDDKSLKSLEQNYWSIRSVIAERLNIEDKIKSNSLNLFNSSDTKKEENKSQDEVKEETKKEDKSLSPSGSPSNINDVDDYGVTKLARASGEGNIELVKELLKKGADPNLYEDHGEPPLIWAVRSSQDNVVKVLLEAGANPSVKLAGGITPLMIAKEEGANVTIKYLLEHGAEE</sequence>
<gene>
    <name evidence="6" type="ORF">CN461_29150</name>
</gene>
<dbReference type="SMART" id="SM00248">
    <property type="entry name" value="ANK"/>
    <property type="match status" value="3"/>
</dbReference>
<accession>A0ABD6SD35</accession>
<dbReference type="PROSITE" id="PS50297">
    <property type="entry name" value="ANK_REP_REGION"/>
    <property type="match status" value="3"/>
</dbReference>
<keyword evidence="5" id="KW-0472">Membrane</keyword>
<evidence type="ECO:0000256" key="5">
    <source>
        <dbReference type="SAM" id="Phobius"/>
    </source>
</evidence>
<feature type="compositionally biased region" description="Polar residues" evidence="4">
    <location>
        <begin position="189"/>
        <end position="199"/>
    </location>
</feature>
<feature type="repeat" description="ANK" evidence="3">
    <location>
        <begin position="270"/>
        <end position="297"/>
    </location>
</feature>
<feature type="repeat" description="ANK" evidence="3">
    <location>
        <begin position="237"/>
        <end position="269"/>
    </location>
</feature>
<feature type="region of interest" description="Disordered" evidence="4">
    <location>
        <begin position="163"/>
        <end position="202"/>
    </location>
</feature>
<dbReference type="RefSeq" id="WP_098087628.1">
    <property type="nucleotide sequence ID" value="NZ_JAMBML010000016.1"/>
</dbReference>
<dbReference type="InterPro" id="IPR036770">
    <property type="entry name" value="Ankyrin_rpt-contain_sf"/>
</dbReference>
<evidence type="ECO:0000256" key="2">
    <source>
        <dbReference type="ARBA" id="ARBA00023043"/>
    </source>
</evidence>
<feature type="transmembrane region" description="Helical" evidence="5">
    <location>
        <begin position="21"/>
        <end position="40"/>
    </location>
</feature>
<dbReference type="EMBL" id="NTXF01000060">
    <property type="protein sequence ID" value="PEX43482.1"/>
    <property type="molecule type" value="Genomic_DNA"/>
</dbReference>
<evidence type="ECO:0000256" key="1">
    <source>
        <dbReference type="ARBA" id="ARBA00022737"/>
    </source>
</evidence>
<keyword evidence="2 3" id="KW-0040">ANK repeat</keyword>
<keyword evidence="5" id="KW-1133">Transmembrane helix</keyword>
<evidence type="ECO:0000256" key="3">
    <source>
        <dbReference type="PROSITE-ProRule" id="PRU00023"/>
    </source>
</evidence>
<dbReference type="PANTHER" id="PTHR24171">
    <property type="entry name" value="ANKYRIN REPEAT DOMAIN-CONTAINING PROTEIN 39-RELATED"/>
    <property type="match status" value="1"/>
</dbReference>
<dbReference type="PANTHER" id="PTHR24171:SF8">
    <property type="entry name" value="BRCA1-ASSOCIATED RING DOMAIN PROTEIN 1"/>
    <property type="match status" value="1"/>
</dbReference>
<evidence type="ECO:0000256" key="4">
    <source>
        <dbReference type="SAM" id="MobiDB-lite"/>
    </source>
</evidence>
<organism evidence="6 7">
    <name type="scientific">Bacillus thuringiensis</name>
    <dbReference type="NCBI Taxonomy" id="1428"/>
    <lineage>
        <taxon>Bacteria</taxon>
        <taxon>Bacillati</taxon>
        <taxon>Bacillota</taxon>
        <taxon>Bacilli</taxon>
        <taxon>Bacillales</taxon>
        <taxon>Bacillaceae</taxon>
        <taxon>Bacillus</taxon>
        <taxon>Bacillus cereus group</taxon>
    </lineage>
</organism>
<evidence type="ECO:0000313" key="6">
    <source>
        <dbReference type="EMBL" id="PEX43482.1"/>
    </source>
</evidence>
<comment type="caution">
    <text evidence="6">The sequence shown here is derived from an EMBL/GenBank/DDBJ whole genome shotgun (WGS) entry which is preliminary data.</text>
</comment>
<feature type="repeat" description="ANK" evidence="3">
    <location>
        <begin position="204"/>
        <end position="236"/>
    </location>
</feature>
<name>A0ABD6SD35_BACTU</name>
<keyword evidence="1" id="KW-0677">Repeat</keyword>
<proteinExistence type="predicted"/>
<dbReference type="PROSITE" id="PS50088">
    <property type="entry name" value="ANK_REPEAT"/>
    <property type="match status" value="3"/>
</dbReference>
<dbReference type="AlphaFoldDB" id="A0ABD6SD35"/>
<dbReference type="InterPro" id="IPR002110">
    <property type="entry name" value="Ankyrin_rpt"/>
</dbReference>
<dbReference type="Gene3D" id="1.25.40.20">
    <property type="entry name" value="Ankyrin repeat-containing domain"/>
    <property type="match status" value="1"/>
</dbReference>